<evidence type="ECO:0000313" key="2">
    <source>
        <dbReference type="Proteomes" id="UP000593566"/>
    </source>
</evidence>
<reference evidence="1 2" key="1">
    <citation type="journal article" date="2020" name="Genomics">
        <title>Complete, high-quality genomes from long-read metagenomic sequencing of two wolf lichen thalli reveals enigmatic genome architecture.</title>
        <authorList>
            <person name="McKenzie S.K."/>
            <person name="Walston R.F."/>
            <person name="Allen J.L."/>
        </authorList>
    </citation>
    <scope>NUCLEOTIDE SEQUENCE [LARGE SCALE GENOMIC DNA]</scope>
    <source>
        <strain evidence="1">WasteWater1</strain>
    </source>
</reference>
<name>A0A8H6CE07_9LECA</name>
<dbReference type="EMBL" id="JACCJB010000013">
    <property type="protein sequence ID" value="KAF6221850.1"/>
    <property type="molecule type" value="Genomic_DNA"/>
</dbReference>
<accession>A0A8H6CE07</accession>
<dbReference type="Proteomes" id="UP000593566">
    <property type="component" value="Unassembled WGS sequence"/>
</dbReference>
<protein>
    <recommendedName>
        <fullName evidence="3">F-box domain-containing protein</fullName>
    </recommendedName>
</protein>
<dbReference type="AlphaFoldDB" id="A0A8H6CE07"/>
<dbReference type="GeneID" id="59330232"/>
<proteinExistence type="predicted"/>
<organism evidence="1 2">
    <name type="scientific">Letharia lupina</name>
    <dbReference type="NCBI Taxonomy" id="560253"/>
    <lineage>
        <taxon>Eukaryota</taxon>
        <taxon>Fungi</taxon>
        <taxon>Dikarya</taxon>
        <taxon>Ascomycota</taxon>
        <taxon>Pezizomycotina</taxon>
        <taxon>Lecanoromycetes</taxon>
        <taxon>OSLEUM clade</taxon>
        <taxon>Lecanoromycetidae</taxon>
        <taxon>Lecanorales</taxon>
        <taxon>Lecanorineae</taxon>
        <taxon>Parmeliaceae</taxon>
        <taxon>Letharia</taxon>
    </lineage>
</organism>
<gene>
    <name evidence="1" type="ORF">HO133_001818</name>
</gene>
<evidence type="ECO:0008006" key="3">
    <source>
        <dbReference type="Google" id="ProtNLM"/>
    </source>
</evidence>
<evidence type="ECO:0000313" key="1">
    <source>
        <dbReference type="EMBL" id="KAF6221850.1"/>
    </source>
</evidence>
<sequence>MASLEILPPEMFQEIGSYLYFFDEKSLAVTSKQCHALLGLVRCPDRLSWIVYVCRSSQTQPYFQKFPLNPFTVQAELKALDKRLLQSYGYRNWHYWKYESDQFPESTHSSLDVDEYHYEPLLDDYFRLENHYPKWMLLHFYLINIRNHALRLDYDLDVPYYRDGSVSAIDWFCAWADIADGCEHRIKKLNCSQGVGVKKNRRLVGGRMS</sequence>
<keyword evidence="2" id="KW-1185">Reference proteome</keyword>
<comment type="caution">
    <text evidence="1">The sequence shown here is derived from an EMBL/GenBank/DDBJ whole genome shotgun (WGS) entry which is preliminary data.</text>
</comment>
<dbReference type="RefSeq" id="XP_037151285.1">
    <property type="nucleotide sequence ID" value="XM_037292746.1"/>
</dbReference>